<feature type="domain" description="Pseudouridine synthase RsuA/RluA-like" evidence="1">
    <location>
        <begin position="123"/>
        <end position="345"/>
    </location>
</feature>
<organism evidence="2 3">
    <name type="scientific">Carpediemonas membranifera</name>
    <dbReference type="NCBI Taxonomy" id="201153"/>
    <lineage>
        <taxon>Eukaryota</taxon>
        <taxon>Metamonada</taxon>
        <taxon>Carpediemonas-like organisms</taxon>
        <taxon>Carpediemonas</taxon>
    </lineage>
</organism>
<protein>
    <submittedName>
        <fullName evidence="2">RNA pseudouridylate synthase</fullName>
    </submittedName>
</protein>
<accession>A0A8J6ASP5</accession>
<evidence type="ECO:0000313" key="2">
    <source>
        <dbReference type="EMBL" id="KAG9391385.1"/>
    </source>
</evidence>
<dbReference type="InterPro" id="IPR006145">
    <property type="entry name" value="PsdUridine_synth_RsuA/RluA"/>
</dbReference>
<dbReference type="Proteomes" id="UP000717585">
    <property type="component" value="Unassembled WGS sequence"/>
</dbReference>
<gene>
    <name evidence="2" type="ORF">J8273_6145</name>
</gene>
<dbReference type="SUPFAM" id="SSF55120">
    <property type="entry name" value="Pseudouridine synthase"/>
    <property type="match status" value="1"/>
</dbReference>
<dbReference type="InterPro" id="IPR020103">
    <property type="entry name" value="PsdUridine_synth_cat_dom_sf"/>
</dbReference>
<name>A0A8J6ASP5_9EUKA</name>
<dbReference type="OrthoDB" id="424794at2759"/>
<dbReference type="Gene3D" id="3.30.2350.10">
    <property type="entry name" value="Pseudouridine synthase"/>
    <property type="match status" value="1"/>
</dbReference>
<evidence type="ECO:0000259" key="1">
    <source>
        <dbReference type="Pfam" id="PF00849"/>
    </source>
</evidence>
<dbReference type="EMBL" id="JAHDYR010000053">
    <property type="protein sequence ID" value="KAG9391385.1"/>
    <property type="molecule type" value="Genomic_DNA"/>
</dbReference>
<dbReference type="PANTHER" id="PTHR21600">
    <property type="entry name" value="MITOCHONDRIAL RNA PSEUDOURIDINE SYNTHASE"/>
    <property type="match status" value="1"/>
</dbReference>
<sequence length="501" mass="55727">MHGKKADSLKAWDEEDLESMVQDGWRYVRPRMHEYRAFVKGRWLGRTILDVLTDEFRAFNREYYQRAIEIGKIRIVLPNTEEPINVGPDFIVGNNMQIRHMVHRHEAPIPDTLPAVTRVTDEFVAVGKPAGPPVHSCGRFFDNTLCSLIGHVRPDLEGLHPVHRLDRLTSGTLVFARSAVCAEKVRQAMTDKKTCKVYLAKIKGSIGPDPLLVSVSLIVRDAAKGVCETVLDGLEKIESDLPVGVRRVRNKEEVDSVEQSFTGFIAQEAEEEKKLRKQLVANSRAAKRARTEAGSVDVPVPKRFSAKMSHTLIAQISTDEVSGTSIVMCRPMTGRTHQIRLHLLHLGTPIVNDPCYGGDPLAEPETLAPVPLAHADSIWDAKRPEGDCPLCDEQRSMEAQFMAAKERGDEDDEMVTTRPKLMVEPSGSLHTSALLRNRWFYRYICLHAAAYNVMGTVVSSPLPPWFVETSTAATMTSLITGGRVSWDDVMACQTGAGAKEE</sequence>
<dbReference type="Pfam" id="PF00849">
    <property type="entry name" value="PseudoU_synth_2"/>
    <property type="match status" value="1"/>
</dbReference>
<dbReference type="AlphaFoldDB" id="A0A8J6ASP5"/>
<dbReference type="GO" id="GO:0003723">
    <property type="term" value="F:RNA binding"/>
    <property type="evidence" value="ECO:0007669"/>
    <property type="project" value="InterPro"/>
</dbReference>
<proteinExistence type="predicted"/>
<reference evidence="2" key="1">
    <citation type="submission" date="2021-05" db="EMBL/GenBank/DDBJ databases">
        <title>A free-living protist that lacks canonical eukaryotic 1 DNA replication and segregation systems.</title>
        <authorList>
            <person name="Salas-Leiva D.E."/>
            <person name="Tromer E.C."/>
            <person name="Curtis B.A."/>
            <person name="Jerlstrom-Hultqvist J."/>
            <person name="Kolisko M."/>
            <person name="Yi Z."/>
            <person name="Salas-Leiva J.S."/>
            <person name="Gallot-Lavallee L."/>
            <person name="Kops G.J.P.L."/>
            <person name="Archibald J.M."/>
            <person name="Simpson A.G.B."/>
            <person name="Roger A.J."/>
        </authorList>
    </citation>
    <scope>NUCLEOTIDE SEQUENCE</scope>
    <source>
        <strain evidence="2">BICM</strain>
    </source>
</reference>
<dbReference type="PANTHER" id="PTHR21600:SF40">
    <property type="entry name" value="PSEUDOURIDYLATE SYNTHASE RPUSD2"/>
    <property type="match status" value="1"/>
</dbReference>
<dbReference type="GO" id="GO:0000455">
    <property type="term" value="P:enzyme-directed rRNA pseudouridine synthesis"/>
    <property type="evidence" value="ECO:0007669"/>
    <property type="project" value="TreeGrafter"/>
</dbReference>
<evidence type="ECO:0000313" key="3">
    <source>
        <dbReference type="Proteomes" id="UP000717585"/>
    </source>
</evidence>
<keyword evidence="3" id="KW-1185">Reference proteome</keyword>
<dbReference type="InterPro" id="IPR050188">
    <property type="entry name" value="RluA_PseudoU_synthase"/>
</dbReference>
<comment type="caution">
    <text evidence="2">The sequence shown here is derived from an EMBL/GenBank/DDBJ whole genome shotgun (WGS) entry which is preliminary data.</text>
</comment>
<dbReference type="GO" id="GO:0009982">
    <property type="term" value="F:pseudouridine synthase activity"/>
    <property type="evidence" value="ECO:0007669"/>
    <property type="project" value="InterPro"/>
</dbReference>